<sequence>VTVEYRKTPEVEYPTPFDDCYEAVEYTIKNAAKLKINPSSLVLTGDSAGGHLTLTVGMHLANNGHKIAALVPLYPMTQIVTGNLPSYT</sequence>
<keyword evidence="1" id="KW-0378">Hydrolase</keyword>
<dbReference type="Pfam" id="PF07859">
    <property type="entry name" value="Abhydrolase_3"/>
    <property type="match status" value="1"/>
</dbReference>
<organism evidence="3">
    <name type="scientific">Oikopleura dioica</name>
    <name type="common">Tunicate</name>
    <dbReference type="NCBI Taxonomy" id="34765"/>
    <lineage>
        <taxon>Eukaryota</taxon>
        <taxon>Metazoa</taxon>
        <taxon>Chordata</taxon>
        <taxon>Tunicata</taxon>
        <taxon>Appendicularia</taxon>
        <taxon>Copelata</taxon>
        <taxon>Oikopleuridae</taxon>
        <taxon>Oikopleura</taxon>
    </lineage>
</organism>
<dbReference type="GO" id="GO:0016787">
    <property type="term" value="F:hydrolase activity"/>
    <property type="evidence" value="ECO:0007669"/>
    <property type="project" value="UniProtKB-KW"/>
</dbReference>
<evidence type="ECO:0000256" key="1">
    <source>
        <dbReference type="ARBA" id="ARBA00022801"/>
    </source>
</evidence>
<dbReference type="InterPro" id="IPR050300">
    <property type="entry name" value="GDXG_lipolytic_enzyme"/>
</dbReference>
<dbReference type="InterPro" id="IPR029058">
    <property type="entry name" value="AB_hydrolase_fold"/>
</dbReference>
<name>E4Z030_OIKDI</name>
<feature type="domain" description="Alpha/beta hydrolase fold-3" evidence="2">
    <location>
        <begin position="1"/>
        <end position="79"/>
    </location>
</feature>
<dbReference type="AlphaFoldDB" id="E4Z030"/>
<dbReference type="PANTHER" id="PTHR48081">
    <property type="entry name" value="AB HYDROLASE SUPERFAMILY PROTEIN C4A8.06C"/>
    <property type="match status" value="1"/>
</dbReference>
<reference evidence="3" key="1">
    <citation type="journal article" date="2010" name="Science">
        <title>Plasticity of animal genome architecture unmasked by rapid evolution of a pelagic tunicate.</title>
        <authorList>
            <person name="Denoeud F."/>
            <person name="Henriet S."/>
            <person name="Mungpakdee S."/>
            <person name="Aury J.M."/>
            <person name="Da Silva C."/>
            <person name="Brinkmann H."/>
            <person name="Mikhaleva J."/>
            <person name="Olsen L.C."/>
            <person name="Jubin C."/>
            <person name="Canestro C."/>
            <person name="Bouquet J.M."/>
            <person name="Danks G."/>
            <person name="Poulain J."/>
            <person name="Campsteijn C."/>
            <person name="Adamski M."/>
            <person name="Cross I."/>
            <person name="Yadetie F."/>
            <person name="Muffato M."/>
            <person name="Louis A."/>
            <person name="Butcher S."/>
            <person name="Tsagkogeorga G."/>
            <person name="Konrad A."/>
            <person name="Singh S."/>
            <person name="Jensen M.F."/>
            <person name="Cong E.H."/>
            <person name="Eikeseth-Otteraa H."/>
            <person name="Noel B."/>
            <person name="Anthouard V."/>
            <person name="Porcel B.M."/>
            <person name="Kachouri-Lafond R."/>
            <person name="Nishino A."/>
            <person name="Ugolini M."/>
            <person name="Chourrout P."/>
            <person name="Nishida H."/>
            <person name="Aasland R."/>
            <person name="Huzurbazar S."/>
            <person name="Westhof E."/>
            <person name="Delsuc F."/>
            <person name="Lehrach H."/>
            <person name="Reinhardt R."/>
            <person name="Weissenbach J."/>
            <person name="Roy S.W."/>
            <person name="Artiguenave F."/>
            <person name="Postlethwait J.H."/>
            <person name="Manak J.R."/>
            <person name="Thompson E.M."/>
            <person name="Jaillon O."/>
            <person name="Du Pasquier L."/>
            <person name="Boudinot P."/>
            <person name="Liberles D.A."/>
            <person name="Volff J.N."/>
            <person name="Philippe H."/>
            <person name="Lenhard B."/>
            <person name="Roest Crollius H."/>
            <person name="Wincker P."/>
            <person name="Chourrout D."/>
        </authorList>
    </citation>
    <scope>NUCLEOTIDE SEQUENCE [LARGE SCALE GENOMIC DNA]</scope>
</reference>
<dbReference type="PANTHER" id="PTHR48081:SF8">
    <property type="entry name" value="ALPHA_BETA HYDROLASE FOLD-3 DOMAIN-CONTAINING PROTEIN-RELATED"/>
    <property type="match status" value="1"/>
</dbReference>
<dbReference type="EMBL" id="FN656248">
    <property type="protein sequence ID" value="CBY41058.1"/>
    <property type="molecule type" value="Genomic_DNA"/>
</dbReference>
<accession>E4Z030</accession>
<evidence type="ECO:0000313" key="3">
    <source>
        <dbReference type="EMBL" id="CBY41058.1"/>
    </source>
</evidence>
<dbReference type="SUPFAM" id="SSF53474">
    <property type="entry name" value="alpha/beta-Hydrolases"/>
    <property type="match status" value="1"/>
</dbReference>
<gene>
    <name evidence="3" type="ORF">GSOID_T00023105001</name>
</gene>
<proteinExistence type="predicted"/>
<dbReference type="Proteomes" id="UP000011014">
    <property type="component" value="Unassembled WGS sequence"/>
</dbReference>
<feature type="non-terminal residue" evidence="3">
    <location>
        <position position="1"/>
    </location>
</feature>
<dbReference type="Gene3D" id="3.40.50.1820">
    <property type="entry name" value="alpha/beta hydrolase"/>
    <property type="match status" value="1"/>
</dbReference>
<dbReference type="InterPro" id="IPR013094">
    <property type="entry name" value="AB_hydrolase_3"/>
</dbReference>
<protein>
    <recommendedName>
        <fullName evidence="2">Alpha/beta hydrolase fold-3 domain-containing protein</fullName>
    </recommendedName>
</protein>
<evidence type="ECO:0000259" key="2">
    <source>
        <dbReference type="Pfam" id="PF07859"/>
    </source>
</evidence>